<keyword evidence="1" id="KW-0812">Transmembrane</keyword>
<proteinExistence type="predicted"/>
<protein>
    <submittedName>
        <fullName evidence="2">Uncharacterized protein</fullName>
    </submittedName>
</protein>
<gene>
    <name evidence="2" type="ORF">PSEMO_23930</name>
</gene>
<evidence type="ECO:0000313" key="2">
    <source>
        <dbReference type="EMBL" id="OLS62631.1"/>
    </source>
</evidence>
<evidence type="ECO:0000256" key="1">
    <source>
        <dbReference type="SAM" id="Phobius"/>
    </source>
</evidence>
<organism evidence="2 3">
    <name type="scientific">Pseudomonas putida</name>
    <name type="common">Arthrobacter siderocapsulatus</name>
    <dbReference type="NCBI Taxonomy" id="303"/>
    <lineage>
        <taxon>Bacteria</taxon>
        <taxon>Pseudomonadati</taxon>
        <taxon>Pseudomonadota</taxon>
        <taxon>Gammaproteobacteria</taxon>
        <taxon>Pseudomonadales</taxon>
        <taxon>Pseudomonadaceae</taxon>
        <taxon>Pseudomonas</taxon>
    </lineage>
</organism>
<sequence>MKPAPYFKPWPLRPPPQYLRWLVGGLVLLAAVGCAGVLLRPWMERWLPLLGALALVTWLLALLLRVLFFRFNRHNAECYGTAARQVEERWWSRHRQQAALVEMVLLGPACILPAHRAGLFNAENKPPQAQDSDGGQVLRFPSVLAKGQGERERQLAKRLVLQLQAQRAEPFAGPLLSCYWQGSTEAWQVFAEEMQRAFKITLPPQPLPWNGLDSLDEAIDHLHQADAEALVLCAGCESRPGRKDSPLPAGEAALLWLLGKTGGVRIARGEAFVESKDRLPEVAERALRQVSLEHPAKACASFAPAPAELDWSPLQPAPALNFGEPKRLEAMLALSLAAAHAQLDAQPVAWLASDPSCTLALGVVTPDDPSC</sequence>
<dbReference type="PROSITE" id="PS51257">
    <property type="entry name" value="PROKAR_LIPOPROTEIN"/>
    <property type="match status" value="1"/>
</dbReference>
<keyword evidence="1" id="KW-0472">Membrane</keyword>
<dbReference type="Proteomes" id="UP000186736">
    <property type="component" value="Unassembled WGS sequence"/>
</dbReference>
<dbReference type="AlphaFoldDB" id="A0A1Q9R5H3"/>
<feature type="transmembrane region" description="Helical" evidence="1">
    <location>
        <begin position="18"/>
        <end position="39"/>
    </location>
</feature>
<dbReference type="RefSeq" id="WP_075803319.1">
    <property type="nucleotide sequence ID" value="NZ_MKZO01000020.1"/>
</dbReference>
<keyword evidence="1" id="KW-1133">Transmembrane helix</keyword>
<comment type="caution">
    <text evidence="2">The sequence shown here is derived from an EMBL/GenBank/DDBJ whole genome shotgun (WGS) entry which is preliminary data.</text>
</comment>
<name>A0A1Q9R5H3_PSEPU</name>
<dbReference type="OrthoDB" id="6830692at2"/>
<evidence type="ECO:0000313" key="3">
    <source>
        <dbReference type="Proteomes" id="UP000186736"/>
    </source>
</evidence>
<feature type="transmembrane region" description="Helical" evidence="1">
    <location>
        <begin position="46"/>
        <end position="68"/>
    </location>
</feature>
<accession>A0A1Q9R5H3</accession>
<dbReference type="EMBL" id="MKZO01000020">
    <property type="protein sequence ID" value="OLS62631.1"/>
    <property type="molecule type" value="Genomic_DNA"/>
</dbReference>
<reference evidence="2 3" key="1">
    <citation type="submission" date="2016-10" db="EMBL/GenBank/DDBJ databases">
        <title>Genome Sequence of Pseudomonas putida GM4FR.</title>
        <authorList>
            <person name="Poehlein A."/>
            <person name="Wemheuer F."/>
            <person name="Hollensteiner J."/>
            <person name="Wemheuer B."/>
        </authorList>
    </citation>
    <scope>NUCLEOTIDE SEQUENCE [LARGE SCALE GENOMIC DNA]</scope>
    <source>
        <strain evidence="2 3">GM4FR</strain>
    </source>
</reference>